<evidence type="ECO:0000259" key="6">
    <source>
        <dbReference type="Pfam" id="PF08281"/>
    </source>
</evidence>
<dbReference type="SUPFAM" id="SSF88946">
    <property type="entry name" value="Sigma2 domain of RNA polymerase sigma factors"/>
    <property type="match status" value="1"/>
</dbReference>
<dbReference type="InterPro" id="IPR014284">
    <property type="entry name" value="RNA_pol_sigma-70_dom"/>
</dbReference>
<accession>A0AA42DQM2</accession>
<keyword evidence="8" id="KW-1185">Reference proteome</keyword>
<keyword evidence="2" id="KW-0805">Transcription regulation</keyword>
<name>A0AA42DQM2_9FIRM</name>
<dbReference type="Pfam" id="PF04542">
    <property type="entry name" value="Sigma70_r2"/>
    <property type="match status" value="1"/>
</dbReference>
<dbReference type="Pfam" id="PF08281">
    <property type="entry name" value="Sigma70_r4_2"/>
    <property type="match status" value="1"/>
</dbReference>
<evidence type="ECO:0000313" key="8">
    <source>
        <dbReference type="Proteomes" id="UP001169242"/>
    </source>
</evidence>
<evidence type="ECO:0000256" key="1">
    <source>
        <dbReference type="ARBA" id="ARBA00010641"/>
    </source>
</evidence>
<dbReference type="InterPro" id="IPR013324">
    <property type="entry name" value="RNA_pol_sigma_r3/r4-like"/>
</dbReference>
<dbReference type="RefSeq" id="WP_271013363.1">
    <property type="nucleotide sequence ID" value="NZ_JAQIFT010000065.1"/>
</dbReference>
<dbReference type="InterPro" id="IPR036388">
    <property type="entry name" value="WH-like_DNA-bd_sf"/>
</dbReference>
<evidence type="ECO:0000256" key="4">
    <source>
        <dbReference type="ARBA" id="ARBA00023163"/>
    </source>
</evidence>
<dbReference type="InterPro" id="IPR039425">
    <property type="entry name" value="RNA_pol_sigma-70-like"/>
</dbReference>
<gene>
    <name evidence="7" type="ORF">PBV87_18905</name>
</gene>
<proteinExistence type="inferred from homology"/>
<dbReference type="InterPro" id="IPR013249">
    <property type="entry name" value="RNA_pol_sigma70_r4_t2"/>
</dbReference>
<dbReference type="GO" id="GO:0003677">
    <property type="term" value="F:DNA binding"/>
    <property type="evidence" value="ECO:0007669"/>
    <property type="project" value="InterPro"/>
</dbReference>
<comment type="caution">
    <text evidence="7">The sequence shown here is derived from an EMBL/GenBank/DDBJ whole genome shotgun (WGS) entry which is preliminary data.</text>
</comment>
<dbReference type="PANTHER" id="PTHR43133:SF60">
    <property type="entry name" value="RNA POLYMERASE SIGMA FACTOR SIGV"/>
    <property type="match status" value="1"/>
</dbReference>
<dbReference type="GO" id="GO:0016987">
    <property type="term" value="F:sigma factor activity"/>
    <property type="evidence" value="ECO:0007669"/>
    <property type="project" value="UniProtKB-KW"/>
</dbReference>
<dbReference type="InterPro" id="IPR007627">
    <property type="entry name" value="RNA_pol_sigma70_r2"/>
</dbReference>
<evidence type="ECO:0000256" key="2">
    <source>
        <dbReference type="ARBA" id="ARBA00023015"/>
    </source>
</evidence>
<organism evidence="7 8">
    <name type="scientific">Holtiella tumoricola</name>
    <dbReference type="NCBI Taxonomy" id="3018743"/>
    <lineage>
        <taxon>Bacteria</taxon>
        <taxon>Bacillati</taxon>
        <taxon>Bacillota</taxon>
        <taxon>Clostridia</taxon>
        <taxon>Lachnospirales</taxon>
        <taxon>Cellulosilyticaceae</taxon>
        <taxon>Holtiella</taxon>
    </lineage>
</organism>
<evidence type="ECO:0000256" key="3">
    <source>
        <dbReference type="ARBA" id="ARBA00023082"/>
    </source>
</evidence>
<dbReference type="Gene3D" id="1.10.10.10">
    <property type="entry name" value="Winged helix-like DNA-binding domain superfamily/Winged helix DNA-binding domain"/>
    <property type="match status" value="1"/>
</dbReference>
<keyword evidence="3" id="KW-0731">Sigma factor</keyword>
<dbReference type="EMBL" id="JAQIFT010000065">
    <property type="protein sequence ID" value="MDA3733553.1"/>
    <property type="molecule type" value="Genomic_DNA"/>
</dbReference>
<evidence type="ECO:0000259" key="5">
    <source>
        <dbReference type="Pfam" id="PF04542"/>
    </source>
</evidence>
<reference evidence="7" key="1">
    <citation type="journal article" date="2023" name="Int. J. Syst. Evol. Microbiol.">
        <title>&lt;i&gt;Holtiella tumoricola&lt;/i&gt; gen. nov. sp. nov., isolated from a human clinical sample.</title>
        <authorList>
            <person name="Allen-Vercoe E."/>
            <person name="Daigneault M.C."/>
            <person name="Vancuren S.J."/>
            <person name="Cochrane K."/>
            <person name="O'Neal L.L."/>
            <person name="Sankaranarayanan K."/>
            <person name="Lawson P.A."/>
        </authorList>
    </citation>
    <scope>NUCLEOTIDE SEQUENCE</scope>
    <source>
        <strain evidence="7">CC70A</strain>
    </source>
</reference>
<keyword evidence="4" id="KW-0804">Transcription</keyword>
<comment type="similarity">
    <text evidence="1">Belongs to the sigma-70 factor family. ECF subfamily.</text>
</comment>
<feature type="domain" description="RNA polymerase sigma-70 region 2" evidence="5">
    <location>
        <begin position="23"/>
        <end position="89"/>
    </location>
</feature>
<dbReference type="CDD" id="cd06171">
    <property type="entry name" value="Sigma70_r4"/>
    <property type="match status" value="1"/>
</dbReference>
<dbReference type="AlphaFoldDB" id="A0AA42DQM2"/>
<feature type="domain" description="RNA polymerase sigma factor 70 region 4 type 2" evidence="6">
    <location>
        <begin position="120"/>
        <end position="170"/>
    </location>
</feature>
<sequence length="178" mass="21057">MFIYLMMIDTEEEKSKFEKIYFNYRQLMFHIANDILNDEYLAEDAVHKSFIKIMKHLNKINDVECPKTKGFIVIVVKHTAIDLYRKRKRENTVQINEETLIEHGGTTVEQEVIDKVENPLTAAILSLPHHYSEIILLKYSHHYTDKQIANLLGLSEENVRKRLQRAKRKLKEFLKEVG</sequence>
<evidence type="ECO:0000313" key="7">
    <source>
        <dbReference type="EMBL" id="MDA3733553.1"/>
    </source>
</evidence>
<dbReference type="InterPro" id="IPR013325">
    <property type="entry name" value="RNA_pol_sigma_r2"/>
</dbReference>
<dbReference type="GO" id="GO:0006352">
    <property type="term" value="P:DNA-templated transcription initiation"/>
    <property type="evidence" value="ECO:0007669"/>
    <property type="project" value="InterPro"/>
</dbReference>
<dbReference type="Proteomes" id="UP001169242">
    <property type="component" value="Unassembled WGS sequence"/>
</dbReference>
<dbReference type="Gene3D" id="1.10.1740.10">
    <property type="match status" value="1"/>
</dbReference>
<protein>
    <submittedName>
        <fullName evidence="7">Sigma-70 family RNA polymerase sigma factor</fullName>
    </submittedName>
</protein>
<dbReference type="SUPFAM" id="SSF88659">
    <property type="entry name" value="Sigma3 and sigma4 domains of RNA polymerase sigma factors"/>
    <property type="match status" value="1"/>
</dbReference>
<dbReference type="PANTHER" id="PTHR43133">
    <property type="entry name" value="RNA POLYMERASE ECF-TYPE SIGMA FACTO"/>
    <property type="match status" value="1"/>
</dbReference>
<dbReference type="NCBIfam" id="TIGR02937">
    <property type="entry name" value="sigma70-ECF"/>
    <property type="match status" value="1"/>
</dbReference>